<keyword evidence="1" id="KW-0472">Membrane</keyword>
<gene>
    <name evidence="2" type="ORF">GC101_10655</name>
</gene>
<feature type="transmembrane region" description="Helical" evidence="1">
    <location>
        <begin position="160"/>
        <end position="185"/>
    </location>
</feature>
<sequence>MNKATRLQTKDYILIGIFSILIYAVNAIVGSILTPVIGAAAMPLIAGFCLFFSAIVYLVMAMKVSKRGALLVQSIVNGLVYTLMGVPLMLVFFALAGLFGEAVLFRGAGTQYRRLTRQSLAYAVYGCFYGMGTSVTIYVYGSGYLSGMFDADTLDRMLYFAYSPAWIAASLLFAFGMTLLGSGFASRLLNKHFIKAGVIR</sequence>
<feature type="transmembrane region" description="Helical" evidence="1">
    <location>
        <begin position="68"/>
        <end position="84"/>
    </location>
</feature>
<feature type="transmembrane region" description="Helical" evidence="1">
    <location>
        <begin position="39"/>
        <end position="61"/>
    </location>
</feature>
<evidence type="ECO:0000256" key="1">
    <source>
        <dbReference type="SAM" id="Phobius"/>
    </source>
</evidence>
<feature type="transmembrane region" description="Helical" evidence="1">
    <location>
        <begin position="12"/>
        <end position="33"/>
    </location>
</feature>
<keyword evidence="1" id="KW-1133">Transmembrane helix</keyword>
<dbReference type="NCBIfam" id="TIGR02185">
    <property type="entry name" value="Trep_Strep"/>
    <property type="match status" value="1"/>
</dbReference>
<organism evidence="2 3">
    <name type="scientific">Paenibacillus phytohabitans</name>
    <dbReference type="NCBI Taxonomy" id="2654978"/>
    <lineage>
        <taxon>Bacteria</taxon>
        <taxon>Bacillati</taxon>
        <taxon>Bacillota</taxon>
        <taxon>Bacilli</taxon>
        <taxon>Bacillales</taxon>
        <taxon>Paenibacillaceae</taxon>
        <taxon>Paenibacillus</taxon>
    </lineage>
</organism>
<keyword evidence="1" id="KW-0812">Transmembrane</keyword>
<dbReference type="Pfam" id="PF09605">
    <property type="entry name" value="Trep_Strep"/>
    <property type="match status" value="1"/>
</dbReference>
<protein>
    <submittedName>
        <fullName evidence="2">MptD family putative ECF transporter S component</fullName>
    </submittedName>
</protein>
<keyword evidence="3" id="KW-1185">Reference proteome</keyword>
<comment type="caution">
    <text evidence="2">The sequence shown here is derived from an EMBL/GenBank/DDBJ whole genome shotgun (WGS) entry which is preliminary data.</text>
</comment>
<dbReference type="InterPro" id="IPR011733">
    <property type="entry name" value="CHP02185_IM"/>
</dbReference>
<dbReference type="EMBL" id="WHOB01000027">
    <property type="protein sequence ID" value="NOU79340.1"/>
    <property type="molecule type" value="Genomic_DNA"/>
</dbReference>
<dbReference type="RefSeq" id="WP_171717228.1">
    <property type="nucleotide sequence ID" value="NZ_WHOB01000027.1"/>
</dbReference>
<reference evidence="2 3" key="1">
    <citation type="submission" date="2019-10" db="EMBL/GenBank/DDBJ databases">
        <title>Description of Paenibacillus terricola sp. nov.</title>
        <authorList>
            <person name="Carlier A."/>
            <person name="Qi S."/>
        </authorList>
    </citation>
    <scope>NUCLEOTIDE SEQUENCE [LARGE SCALE GENOMIC DNA]</scope>
    <source>
        <strain evidence="2 3">LMG 31459</strain>
    </source>
</reference>
<feature type="transmembrane region" description="Helical" evidence="1">
    <location>
        <begin position="90"/>
        <end position="108"/>
    </location>
</feature>
<evidence type="ECO:0000313" key="3">
    <source>
        <dbReference type="Proteomes" id="UP000596857"/>
    </source>
</evidence>
<dbReference type="Proteomes" id="UP000596857">
    <property type="component" value="Unassembled WGS sequence"/>
</dbReference>
<feature type="transmembrane region" description="Helical" evidence="1">
    <location>
        <begin position="120"/>
        <end position="140"/>
    </location>
</feature>
<evidence type="ECO:0000313" key="2">
    <source>
        <dbReference type="EMBL" id="NOU79340.1"/>
    </source>
</evidence>
<proteinExistence type="predicted"/>
<accession>A0ABX1YHP1</accession>
<name>A0ABX1YHP1_9BACL</name>